<name>A0A017SZ90_9BACT</name>
<evidence type="ECO:0000256" key="5">
    <source>
        <dbReference type="ARBA" id="ARBA00023136"/>
    </source>
</evidence>
<accession>A0A017SZ90</accession>
<dbReference type="Pfam" id="PF09335">
    <property type="entry name" value="VTT_dom"/>
    <property type="match status" value="1"/>
</dbReference>
<reference evidence="8 9" key="1">
    <citation type="submission" date="2013-05" db="EMBL/GenBank/DDBJ databases">
        <title>Genome assembly of Chondromyces apiculatus DSM 436.</title>
        <authorList>
            <person name="Sharma G."/>
            <person name="Khatri I."/>
            <person name="Kaur C."/>
            <person name="Mayilraj S."/>
            <person name="Subramanian S."/>
        </authorList>
    </citation>
    <scope>NUCLEOTIDE SEQUENCE [LARGE SCALE GENOMIC DNA]</scope>
    <source>
        <strain evidence="8 9">DSM 436</strain>
    </source>
</reference>
<comment type="similarity">
    <text evidence="6">Belongs to the TVP38/TMEM64 family.</text>
</comment>
<feature type="transmembrane region" description="Helical" evidence="6">
    <location>
        <begin position="149"/>
        <end position="171"/>
    </location>
</feature>
<comment type="subcellular location">
    <subcellularLocation>
        <location evidence="1 6">Cell membrane</location>
        <topology evidence="1 6">Multi-pass membrane protein</topology>
    </subcellularLocation>
</comment>
<evidence type="ECO:0000256" key="1">
    <source>
        <dbReference type="ARBA" id="ARBA00004651"/>
    </source>
</evidence>
<evidence type="ECO:0000256" key="3">
    <source>
        <dbReference type="ARBA" id="ARBA00022692"/>
    </source>
</evidence>
<protein>
    <recommendedName>
        <fullName evidence="6">TVP38/TMEM64 family membrane protein</fullName>
    </recommendedName>
</protein>
<dbReference type="InterPro" id="IPR015414">
    <property type="entry name" value="TMEM64"/>
</dbReference>
<feature type="transmembrane region" description="Helical" evidence="6">
    <location>
        <begin position="72"/>
        <end position="94"/>
    </location>
</feature>
<comment type="caution">
    <text evidence="8">The sequence shown here is derived from an EMBL/GenBank/DDBJ whole genome shotgun (WGS) entry which is preliminary data.</text>
</comment>
<keyword evidence="3 6" id="KW-0812">Transmembrane</keyword>
<proteinExistence type="inferred from homology"/>
<keyword evidence="2 6" id="KW-1003">Cell membrane</keyword>
<dbReference type="Proteomes" id="UP000019678">
    <property type="component" value="Unassembled WGS sequence"/>
</dbReference>
<evidence type="ECO:0000256" key="4">
    <source>
        <dbReference type="ARBA" id="ARBA00022989"/>
    </source>
</evidence>
<feature type="transmembrane region" description="Helical" evidence="6">
    <location>
        <begin position="41"/>
        <end position="65"/>
    </location>
</feature>
<feature type="transmembrane region" description="Helical" evidence="6">
    <location>
        <begin position="117"/>
        <end position="137"/>
    </location>
</feature>
<dbReference type="PANTHER" id="PTHR12677:SF59">
    <property type="entry name" value="GOLGI APPARATUS MEMBRANE PROTEIN TVP38-RELATED"/>
    <property type="match status" value="1"/>
</dbReference>
<gene>
    <name evidence="8" type="ORF">CAP_7977</name>
</gene>
<evidence type="ECO:0000259" key="7">
    <source>
        <dbReference type="Pfam" id="PF09335"/>
    </source>
</evidence>
<organism evidence="8 9">
    <name type="scientific">Chondromyces apiculatus DSM 436</name>
    <dbReference type="NCBI Taxonomy" id="1192034"/>
    <lineage>
        <taxon>Bacteria</taxon>
        <taxon>Pseudomonadati</taxon>
        <taxon>Myxococcota</taxon>
        <taxon>Polyangia</taxon>
        <taxon>Polyangiales</taxon>
        <taxon>Polyangiaceae</taxon>
        <taxon>Chondromyces</taxon>
    </lineage>
</organism>
<keyword evidence="4 6" id="KW-1133">Transmembrane helix</keyword>
<feature type="domain" description="VTT" evidence="7">
    <location>
        <begin position="52"/>
        <end position="167"/>
    </location>
</feature>
<comment type="caution">
    <text evidence="6">Lacks conserved residue(s) required for the propagation of feature annotation.</text>
</comment>
<keyword evidence="9" id="KW-1185">Reference proteome</keyword>
<dbReference type="STRING" id="1192034.CAP_7977"/>
<dbReference type="eggNOG" id="COG0398">
    <property type="taxonomic scope" value="Bacteria"/>
</dbReference>
<sequence>MLVAICATFWLTPLSELVDLPRLLEIAHRFRANPLTPFVLVVAFALLSSVLFPINGLIAVTGLAFGPWIGATYALVATLIAAIAQFVIGSRLGAEAVTRLAGPRAEKVRGHLVRRGFWAVALGHVLPVAPFGVMNLLCGASGIRFRDFLLGTTLTMVPTALLVAGLSSQIARLF</sequence>
<evidence type="ECO:0000256" key="6">
    <source>
        <dbReference type="RuleBase" id="RU366058"/>
    </source>
</evidence>
<evidence type="ECO:0000256" key="2">
    <source>
        <dbReference type="ARBA" id="ARBA00022475"/>
    </source>
</evidence>
<evidence type="ECO:0000313" key="9">
    <source>
        <dbReference type="Proteomes" id="UP000019678"/>
    </source>
</evidence>
<dbReference type="InterPro" id="IPR032816">
    <property type="entry name" value="VTT_dom"/>
</dbReference>
<dbReference type="PANTHER" id="PTHR12677">
    <property type="entry name" value="GOLGI APPARATUS MEMBRANE PROTEIN TVP38-RELATED"/>
    <property type="match status" value="1"/>
</dbReference>
<dbReference type="AlphaFoldDB" id="A0A017SZ90"/>
<keyword evidence="5 6" id="KW-0472">Membrane</keyword>
<evidence type="ECO:0000313" key="8">
    <source>
        <dbReference type="EMBL" id="EYF01601.1"/>
    </source>
</evidence>
<dbReference type="EMBL" id="ASRX01000076">
    <property type="protein sequence ID" value="EYF01601.1"/>
    <property type="molecule type" value="Genomic_DNA"/>
</dbReference>
<dbReference type="GO" id="GO:0005886">
    <property type="term" value="C:plasma membrane"/>
    <property type="evidence" value="ECO:0007669"/>
    <property type="project" value="UniProtKB-SubCell"/>
</dbReference>